<feature type="region of interest" description="Disordered" evidence="1">
    <location>
        <begin position="103"/>
        <end position="234"/>
    </location>
</feature>
<evidence type="ECO:0000256" key="1">
    <source>
        <dbReference type="SAM" id="MobiDB-lite"/>
    </source>
</evidence>
<protein>
    <submittedName>
        <fullName evidence="2">Uncharacterized protein</fullName>
    </submittedName>
</protein>
<sequence length="537" mass="60165">MAELPFITTPSDRSGTFEGMFGHSNINRPSNWSWESEAQQYRTAGEERQAELRRHSHLLHTEAIRHPERFSHLQSAYKRGMQTNEKVMLGTSGMGEFSRLEQIQSARERSEGPIPRDDEREDLPQPRSRSGTYDPILQMYHDEMPQERDGRFETAHRTPLHAQPREEEDRSAFLDAASPKPPPGRPNKERKQRTAQWMPGRPKGGRSYRAAVEKKNGPTIPGDAPEESTTRENEQIRANFQQSEKERYNTVFQVYPDISTEVRESNKARSAVNQGVAAAQNRRMVREGGYDPVTLRDRRTGEPVGPVPDKMAEQKTGAVSAAASFAATSRTGAHVASALGCDRWGDPDAHLDVERSEKIAQVDHVREIMHNEGRVEAGGHDLEQREWEPSMVQMLMDERFADQWQSNYERDDTWENTQVSKLVNAGVTGGGAGGRALLADYQPELSATNLLQCDTMTTWAPNMNAGHDDRDDKMAVGVRQDAMYNKEYLRGGEAFSTGGGVIETGRGPGGVPGQGIRLWPEKRKEISGYLATRNLGT</sequence>
<evidence type="ECO:0000313" key="2">
    <source>
        <dbReference type="EMBL" id="GMI27816.1"/>
    </source>
</evidence>
<gene>
    <name evidence="2" type="ORF">TeGR_g316</name>
</gene>
<dbReference type="EMBL" id="BRYB01004238">
    <property type="protein sequence ID" value="GMI27816.1"/>
    <property type="molecule type" value="Genomic_DNA"/>
</dbReference>
<organism evidence="2 3">
    <name type="scientific">Tetraparma gracilis</name>
    <dbReference type="NCBI Taxonomy" id="2962635"/>
    <lineage>
        <taxon>Eukaryota</taxon>
        <taxon>Sar</taxon>
        <taxon>Stramenopiles</taxon>
        <taxon>Ochrophyta</taxon>
        <taxon>Bolidophyceae</taxon>
        <taxon>Parmales</taxon>
        <taxon>Triparmaceae</taxon>
        <taxon>Tetraparma</taxon>
    </lineage>
</organism>
<dbReference type="Proteomes" id="UP001165060">
    <property type="component" value="Unassembled WGS sequence"/>
</dbReference>
<evidence type="ECO:0000313" key="3">
    <source>
        <dbReference type="Proteomes" id="UP001165060"/>
    </source>
</evidence>
<feature type="compositionally biased region" description="Basic and acidic residues" evidence="1">
    <location>
        <begin position="140"/>
        <end position="156"/>
    </location>
</feature>
<feature type="compositionally biased region" description="Basic and acidic residues" evidence="1">
    <location>
        <begin position="106"/>
        <end position="124"/>
    </location>
</feature>
<name>A0ABQ6ML10_9STRA</name>
<keyword evidence="3" id="KW-1185">Reference proteome</keyword>
<comment type="caution">
    <text evidence="2">The sequence shown here is derived from an EMBL/GenBank/DDBJ whole genome shotgun (WGS) entry which is preliminary data.</text>
</comment>
<proteinExistence type="predicted"/>
<reference evidence="2 3" key="1">
    <citation type="journal article" date="2023" name="Commun. Biol.">
        <title>Genome analysis of Parmales, the sister group of diatoms, reveals the evolutionary specialization of diatoms from phago-mixotrophs to photoautotrophs.</title>
        <authorList>
            <person name="Ban H."/>
            <person name="Sato S."/>
            <person name="Yoshikawa S."/>
            <person name="Yamada K."/>
            <person name="Nakamura Y."/>
            <person name="Ichinomiya M."/>
            <person name="Sato N."/>
            <person name="Blanc-Mathieu R."/>
            <person name="Endo H."/>
            <person name="Kuwata A."/>
            <person name="Ogata H."/>
        </authorList>
    </citation>
    <scope>NUCLEOTIDE SEQUENCE [LARGE SCALE GENOMIC DNA]</scope>
</reference>
<accession>A0ABQ6ML10</accession>
<feature type="compositionally biased region" description="Basic and acidic residues" evidence="1">
    <location>
        <begin position="163"/>
        <end position="172"/>
    </location>
</feature>